<dbReference type="RefSeq" id="WP_088878594.1">
    <property type="nucleotide sequence ID" value="NZ_CP018309.1"/>
</dbReference>
<proteinExistence type="predicted"/>
<evidence type="ECO:0000313" key="2">
    <source>
        <dbReference type="EMBL" id="ASI92704.1"/>
    </source>
</evidence>
<accession>A0AAN1FLD0</accession>
<dbReference type="AlphaFoldDB" id="A0AAN1FLD0"/>
<evidence type="ECO:0000259" key="1">
    <source>
        <dbReference type="Pfam" id="PF24346"/>
    </source>
</evidence>
<dbReference type="KEGG" id="vsh:BSZ05_23310"/>
<organism evidence="2 3">
    <name type="scientific">Vibrio mediterranei</name>
    <dbReference type="NCBI Taxonomy" id="689"/>
    <lineage>
        <taxon>Bacteria</taxon>
        <taxon>Pseudomonadati</taxon>
        <taxon>Pseudomonadota</taxon>
        <taxon>Gammaproteobacteria</taxon>
        <taxon>Vibrionales</taxon>
        <taxon>Vibrionaceae</taxon>
        <taxon>Vibrio</taxon>
    </lineage>
</organism>
<dbReference type="InterPro" id="IPR055354">
    <property type="entry name" value="DUF7507"/>
</dbReference>
<evidence type="ECO:0000313" key="3">
    <source>
        <dbReference type="Proteomes" id="UP000197092"/>
    </source>
</evidence>
<protein>
    <recommendedName>
        <fullName evidence="1">DUF7507 domain-containing protein</fullName>
    </recommendedName>
</protein>
<dbReference type="Proteomes" id="UP000197092">
    <property type="component" value="Chromosome 2"/>
</dbReference>
<feature type="domain" description="DUF7507" evidence="1">
    <location>
        <begin position="396"/>
        <end position="497"/>
    </location>
</feature>
<name>A0AAN1FLD0_9VIBR</name>
<sequence length="769" mass="81313">MKNNLLQQLPCSGAALALGLMLTATPTEVLSAGYDFGDDYERRCMADAYLLKPGNSLPQNQLNCTANDVEITNVVPVGISECTPGQVVSFDADVTIRTNANERYDTTFYLPLTSQSPKVVQGGAENCSLILPKPGDSGEIADVQLDGDECGDISKASGLDEYVLVNERINMLCVDNDDDGRADFTYCAAWDNINRNNCTVDDSNFSSGQIPNTKSKCNCDTFNIDLFIRPNPPSIVKTLVSDNNVPEPGGKFDYTVSFTNPSSTASLFIASMTDEISVVPVGSAPADYSVDLLSSPVSSPTQTDPDGVYLVANTCNAHTTEIMAGASLSCSFSIYIKDIDLNDTNKTEVYRDTVKIELQDKNQEPVGDASTCPIWVSAQSGDNCSAPIDVTITNVKPSVSIVKEGNVSSVTEPGGLVAYTVTVTNTSAYFDSPVTISSFTDTLYDLSSGTGTCSTGAVLGVGEQAICTYTENIVGNFGDASILNTASVTITDNESDTASGSESHSVAILNVPSSISLLKEANPTSVPETGDDPSVKRSIEYTFTITVDSNGVDTVSFSSLLDDKFGELVNECLVGGVTQLANYVANPGDVLSCQISRDLQGKAGGSHTNEATVKGMDADGQAVMDVATATVNFTDVLPTVDVAFAPRVVVVLQVKNTSIEDVTFQGLTLFGQNVLNADVVDDGFTFRNIGGTYNKVFYPACQLNQSITYAGSANDTYLCAFVIDFTAGLDDVDVVNFNANAGNAVQVTVQDEQGNSANGDIDIQLVTQE</sequence>
<dbReference type="EMBL" id="CP018309">
    <property type="protein sequence ID" value="ASI92704.1"/>
    <property type="molecule type" value="Genomic_DNA"/>
</dbReference>
<gene>
    <name evidence="2" type="ORF">BSZ05_23310</name>
</gene>
<dbReference type="Pfam" id="PF24346">
    <property type="entry name" value="DUF7507"/>
    <property type="match status" value="1"/>
</dbReference>
<reference evidence="3" key="1">
    <citation type="submission" date="2016-12" db="EMBL/GenBank/DDBJ databases">
        <title>Comparative genomic analysis reveals the diversity, evolution, and environmental adaptation strategies of the genus Vibrio.</title>
        <authorList>
            <person name="Lin H."/>
            <person name="Wang X."/>
            <person name="Zhang X.-H."/>
        </authorList>
    </citation>
    <scope>NUCLEOTIDE SEQUENCE [LARGE SCALE GENOMIC DNA]</scope>
    <source>
        <strain evidence="3">QT6D1</strain>
    </source>
</reference>